<keyword evidence="3" id="KW-1185">Reference proteome</keyword>
<evidence type="ECO:0000313" key="3">
    <source>
        <dbReference type="Proteomes" id="UP001275436"/>
    </source>
</evidence>
<protein>
    <submittedName>
        <fullName evidence="2">Uncharacterized protein</fullName>
    </submittedName>
</protein>
<sequence>MLIWLSIGFILIGFCVLISTKKSMENKIAFIKSNVVDQNVTKVTNSVIWWIVGVFGWGLISIILITLTFQDLFG</sequence>
<keyword evidence="1" id="KW-0472">Membrane</keyword>
<organism evidence="2 3">
    <name type="scientific">Oceanobacillus kimchii</name>
    <dbReference type="NCBI Taxonomy" id="746691"/>
    <lineage>
        <taxon>Bacteria</taxon>
        <taxon>Bacillati</taxon>
        <taxon>Bacillota</taxon>
        <taxon>Bacilli</taxon>
        <taxon>Bacillales</taxon>
        <taxon>Bacillaceae</taxon>
        <taxon>Oceanobacillus</taxon>
    </lineage>
</organism>
<dbReference type="RefSeq" id="WP_017797491.1">
    <property type="nucleotide sequence ID" value="NZ_BSKO01000001.1"/>
</dbReference>
<evidence type="ECO:0000256" key="1">
    <source>
        <dbReference type="SAM" id="Phobius"/>
    </source>
</evidence>
<reference evidence="2 3" key="1">
    <citation type="submission" date="2023-02" db="EMBL/GenBank/DDBJ databases">
        <title>Oceanobacillus kimchii IFOP_LL358 isolated form Alexandrium catenella lab strain.</title>
        <authorList>
            <person name="Gajardo G."/>
            <person name="Ueki S."/>
            <person name="Maruyama F."/>
        </authorList>
    </citation>
    <scope>NUCLEOTIDE SEQUENCE [LARGE SCALE GENOMIC DNA]</scope>
    <source>
        <strain evidence="2 3">IFOP_LL358</strain>
    </source>
</reference>
<gene>
    <name evidence="2" type="ORF">MACH08_28250</name>
</gene>
<comment type="caution">
    <text evidence="2">The sequence shown here is derived from an EMBL/GenBank/DDBJ whole genome shotgun (WGS) entry which is preliminary data.</text>
</comment>
<accession>A0ABQ5TJJ2</accession>
<proteinExistence type="predicted"/>
<keyword evidence="1" id="KW-0812">Transmembrane</keyword>
<dbReference type="Proteomes" id="UP001275436">
    <property type="component" value="Unassembled WGS sequence"/>
</dbReference>
<evidence type="ECO:0000313" key="2">
    <source>
        <dbReference type="EMBL" id="GLO67041.1"/>
    </source>
</evidence>
<keyword evidence="1" id="KW-1133">Transmembrane helix</keyword>
<dbReference type="EMBL" id="BSKO01000001">
    <property type="protein sequence ID" value="GLO67041.1"/>
    <property type="molecule type" value="Genomic_DNA"/>
</dbReference>
<name>A0ABQ5TJJ2_9BACI</name>
<feature type="transmembrane region" description="Helical" evidence="1">
    <location>
        <begin position="47"/>
        <end position="69"/>
    </location>
</feature>